<evidence type="ECO:0000313" key="2">
    <source>
        <dbReference type="Proteomes" id="UP001206126"/>
    </source>
</evidence>
<reference evidence="1 2" key="1">
    <citation type="submission" date="2022-08" db="EMBL/GenBank/DDBJ databases">
        <title>Reclassification of Massilia species as members of the genera Telluria, Duganella, Pseudoduganella, Mokoshia gen. nov. and Zemynaea gen. nov. using orthogonal and non-orthogonal genome-based approaches.</title>
        <authorList>
            <person name="Bowman J.P."/>
        </authorList>
    </citation>
    <scope>NUCLEOTIDE SEQUENCE [LARGE SCALE GENOMIC DNA]</scope>
    <source>
        <strain evidence="1 2">JCM 31605</strain>
    </source>
</reference>
<dbReference type="RefSeq" id="WP_258823596.1">
    <property type="nucleotide sequence ID" value="NZ_JANUHB010000004.1"/>
</dbReference>
<protein>
    <recommendedName>
        <fullName evidence="3">Response regulator receiver domain-containing protein</fullName>
    </recommendedName>
</protein>
<accession>A0ABT2DEL3</accession>
<proteinExistence type="predicted"/>
<organism evidence="1 2">
    <name type="scientific">Massilia agilis</name>
    <dbReference type="NCBI Taxonomy" id="1811226"/>
    <lineage>
        <taxon>Bacteria</taxon>
        <taxon>Pseudomonadati</taxon>
        <taxon>Pseudomonadota</taxon>
        <taxon>Betaproteobacteria</taxon>
        <taxon>Burkholderiales</taxon>
        <taxon>Oxalobacteraceae</taxon>
        <taxon>Telluria group</taxon>
        <taxon>Massilia</taxon>
    </lineage>
</organism>
<evidence type="ECO:0000313" key="1">
    <source>
        <dbReference type="EMBL" id="MCS0809772.1"/>
    </source>
</evidence>
<keyword evidence="2" id="KW-1185">Reference proteome</keyword>
<dbReference type="Proteomes" id="UP001206126">
    <property type="component" value="Unassembled WGS sequence"/>
</dbReference>
<sequence length="374" mass="41490">MPNDGVWIFVDDRREEARAFAAEFERSGQIKIEVLSPTEARQQLLLARRKPAGVLMDVDLSSIADELGTGPGIAQDIRTKQKAGLAQEFPIVRFSAAEPVHRNVLGDPSSDDLFELKILKNEVRHKRDQIVLHLLGLTEVYEALDKLEASPGGWSAELDAIFGIDAVKFSGWGHEGLVAKVLAGAMHSSHVAANAFCRLFLIPSGLLIDEKLLALRLGVDVEKSGAAWATLLGKLGDAKYGGVARTRFERWWARGLEEWWFKNIDSITPLASRTVAERVDLLANRTTTPGLEPLAGSAPSSEFRPWRFCRLGLESEPAEFLPVDPTDSVRLTPQADFPAWIDPPVASLRLALRARNDARLNQKDLERMRRKHRA</sequence>
<evidence type="ECO:0008006" key="3">
    <source>
        <dbReference type="Google" id="ProtNLM"/>
    </source>
</evidence>
<name>A0ABT2DEL3_9BURK</name>
<dbReference type="EMBL" id="JANUHB010000004">
    <property type="protein sequence ID" value="MCS0809772.1"/>
    <property type="molecule type" value="Genomic_DNA"/>
</dbReference>
<comment type="caution">
    <text evidence="1">The sequence shown here is derived from an EMBL/GenBank/DDBJ whole genome shotgun (WGS) entry which is preliminary data.</text>
</comment>
<gene>
    <name evidence="1" type="ORF">NX774_17760</name>
</gene>